<dbReference type="AlphaFoldDB" id="A0A0C4E6S2"/>
<keyword evidence="5" id="KW-1185">Reference proteome</keyword>
<sequence length="815" mass="83904">MSAMLAYLLASAESAIALGRGVLESLVKVQHPHASAETVPVLESLVSPATPGAERPGHSFASAASARAVSILSLVVGFCLLPFVIVWLSVSQAVHSFTAPSKSFVAARPEAPQPTVAISRPVPESAYSRWSSGELALDQMTLLERIEWQKELEQRFKNAGVSAESPEPQVRTMPKRVVAIQTRRGLARATNGGPSSAPVKKEPVKRRSAFEATAEDIQRHLQRQARGGYKLPATIPAATYEEVHGKPMPARMASRWATAEDIAEAINRADSSGREVGRTIPAATFEEVHGSEPVVVAASAKPVDESVESVASWSVPYPPFCSPVSRSVVESVESVASWSVPCPPPCTPVSRSGSASGLRPVSPGFSLGSGPDPYGFTLGSSGLSIESAPAPAPSGSAPGPGRLFSGPDPDGFTLGSSGLEIDSAPASGSAYGPGLFSGPDPDGFTLGSSGLELVSPPLGPAPGPGLFSGPDPDGFTIGSSGLEIDSAPSPGSSYGPGLFSGPDPDGFTLGPGGLESGFASPDDSDGWTIGSRIGRPSVASGFSTGVGSGPGTNPPGPSFASSFGSGPGTNPPGSSFSSFASGPGTNPPGSSFSSFGSGPGTNPPGSSVFSFASGPGTNPPGSSIVSASDPGTNPPGSSIVSPSDPGTNPPGSSSYGRYPSGSYASHGSRRHNANRWFNRSHPQTPCPPARELPGTADYSAPRFLSPPAAGVNSSDYAPWVDDFESVDDRGTSLLSEVDDAQDILDEEEDQARKRRRHENLPTAQRLAIEAYEENMRQWEARRQAKRMMRAYGGSDTSSDSPPPERDSLAASLISF</sequence>
<organism evidence="4 5">
    <name type="scientific">Magnaporthiopsis poae (strain ATCC 64411 / 73-15)</name>
    <name type="common">Kentucky bluegrass fungus</name>
    <name type="synonym">Magnaporthe poae</name>
    <dbReference type="NCBI Taxonomy" id="644358"/>
    <lineage>
        <taxon>Eukaryota</taxon>
        <taxon>Fungi</taxon>
        <taxon>Dikarya</taxon>
        <taxon>Ascomycota</taxon>
        <taxon>Pezizomycotina</taxon>
        <taxon>Sordariomycetes</taxon>
        <taxon>Sordariomycetidae</taxon>
        <taxon>Magnaporthales</taxon>
        <taxon>Magnaporthaceae</taxon>
        <taxon>Magnaporthiopsis</taxon>
    </lineage>
</organism>
<feature type="region of interest" description="Disordered" evidence="1">
    <location>
        <begin position="472"/>
        <end position="719"/>
    </location>
</feature>
<evidence type="ECO:0000256" key="1">
    <source>
        <dbReference type="SAM" id="MobiDB-lite"/>
    </source>
</evidence>
<feature type="compositionally biased region" description="Polar residues" evidence="1">
    <location>
        <begin position="615"/>
        <end position="646"/>
    </location>
</feature>
<keyword evidence="2" id="KW-0472">Membrane</keyword>
<dbReference type="OrthoDB" id="10610681at2759"/>
<dbReference type="EMBL" id="ADBL01001984">
    <property type="status" value="NOT_ANNOTATED_CDS"/>
    <property type="molecule type" value="Genomic_DNA"/>
</dbReference>
<name>A0A0C4E6S2_MAGP6</name>
<feature type="region of interest" description="Disordered" evidence="1">
    <location>
        <begin position="346"/>
        <end position="366"/>
    </location>
</feature>
<reference evidence="3" key="3">
    <citation type="submission" date="2011-03" db="EMBL/GenBank/DDBJ databases">
        <title>Annotation of Magnaporthe poae ATCC 64411.</title>
        <authorList>
            <person name="Ma L.-J."/>
            <person name="Dead R."/>
            <person name="Young S.K."/>
            <person name="Zeng Q."/>
            <person name="Gargeya S."/>
            <person name="Fitzgerald M."/>
            <person name="Haas B."/>
            <person name="Abouelleil A."/>
            <person name="Alvarado L."/>
            <person name="Arachchi H.M."/>
            <person name="Berlin A."/>
            <person name="Brown A."/>
            <person name="Chapman S.B."/>
            <person name="Chen Z."/>
            <person name="Dunbar C."/>
            <person name="Freedman E."/>
            <person name="Gearin G."/>
            <person name="Gellesch M."/>
            <person name="Goldberg J."/>
            <person name="Griggs A."/>
            <person name="Gujja S."/>
            <person name="Heiman D."/>
            <person name="Howarth C."/>
            <person name="Larson L."/>
            <person name="Lui A."/>
            <person name="MacDonald P.J.P."/>
            <person name="Mehta T."/>
            <person name="Montmayeur A."/>
            <person name="Murphy C."/>
            <person name="Neiman D."/>
            <person name="Pearson M."/>
            <person name="Priest M."/>
            <person name="Roberts A."/>
            <person name="Saif S."/>
            <person name="Shea T."/>
            <person name="Shenoy N."/>
            <person name="Sisk P."/>
            <person name="Stolte C."/>
            <person name="Sykes S."/>
            <person name="Yandava C."/>
            <person name="Wortman J."/>
            <person name="Nusbaum C."/>
            <person name="Birren B."/>
        </authorList>
    </citation>
    <scope>NUCLEOTIDE SEQUENCE</scope>
    <source>
        <strain evidence="3">ATCC 64411</strain>
    </source>
</reference>
<accession>A0A0C4E6S2</accession>
<feature type="region of interest" description="Disordered" evidence="1">
    <location>
        <begin position="378"/>
        <end position="449"/>
    </location>
</feature>
<reference evidence="3" key="1">
    <citation type="submission" date="2010-05" db="EMBL/GenBank/DDBJ databases">
        <title>The Genome Sequence of Magnaporthe poae strain ATCC 64411.</title>
        <authorList>
            <consortium name="The Broad Institute Genome Sequencing Platform"/>
            <consortium name="Broad Institute Genome Sequencing Center for Infectious Disease"/>
            <person name="Ma L.-J."/>
            <person name="Dead R."/>
            <person name="Young S."/>
            <person name="Zeng Q."/>
            <person name="Koehrsen M."/>
            <person name="Alvarado L."/>
            <person name="Berlin A."/>
            <person name="Chapman S.B."/>
            <person name="Chen Z."/>
            <person name="Freedman E."/>
            <person name="Gellesch M."/>
            <person name="Goldberg J."/>
            <person name="Griggs A."/>
            <person name="Gujja S."/>
            <person name="Heilman E.R."/>
            <person name="Heiman D."/>
            <person name="Hepburn T."/>
            <person name="Howarth C."/>
            <person name="Jen D."/>
            <person name="Larson L."/>
            <person name="Mehta T."/>
            <person name="Neiman D."/>
            <person name="Pearson M."/>
            <person name="Roberts A."/>
            <person name="Saif S."/>
            <person name="Shea T."/>
            <person name="Shenoy N."/>
            <person name="Sisk P."/>
            <person name="Stolte C."/>
            <person name="Sykes S."/>
            <person name="Walk T."/>
            <person name="White J."/>
            <person name="Yandava C."/>
            <person name="Haas B."/>
            <person name="Nusbaum C."/>
            <person name="Birren B."/>
        </authorList>
    </citation>
    <scope>NUCLEOTIDE SEQUENCE</scope>
    <source>
        <strain evidence="3">ATCC 64411</strain>
    </source>
</reference>
<dbReference type="eggNOG" id="ENOG502RN0Z">
    <property type="taxonomic scope" value="Eukaryota"/>
</dbReference>
<dbReference type="EnsemblFungi" id="MAPG_08218T0">
    <property type="protein sequence ID" value="MAPG_08218T0"/>
    <property type="gene ID" value="MAPG_08218"/>
</dbReference>
<protein>
    <submittedName>
        <fullName evidence="3 4">Uncharacterized protein</fullName>
    </submittedName>
</protein>
<evidence type="ECO:0000313" key="3">
    <source>
        <dbReference type="EMBL" id="KLU89244.1"/>
    </source>
</evidence>
<evidence type="ECO:0000256" key="2">
    <source>
        <dbReference type="SAM" id="Phobius"/>
    </source>
</evidence>
<dbReference type="Proteomes" id="UP000011715">
    <property type="component" value="Unassembled WGS sequence"/>
</dbReference>
<reference evidence="5" key="2">
    <citation type="submission" date="2010-05" db="EMBL/GenBank/DDBJ databases">
        <title>The genome sequence of Magnaporthe poae strain ATCC 64411.</title>
        <authorList>
            <person name="Ma L.-J."/>
            <person name="Dead R."/>
            <person name="Young S."/>
            <person name="Zeng Q."/>
            <person name="Koehrsen M."/>
            <person name="Alvarado L."/>
            <person name="Berlin A."/>
            <person name="Chapman S.B."/>
            <person name="Chen Z."/>
            <person name="Freedman E."/>
            <person name="Gellesch M."/>
            <person name="Goldberg J."/>
            <person name="Griggs A."/>
            <person name="Gujja S."/>
            <person name="Heilman E.R."/>
            <person name="Heiman D."/>
            <person name="Hepburn T."/>
            <person name="Howarth C."/>
            <person name="Jen D."/>
            <person name="Larson L."/>
            <person name="Mehta T."/>
            <person name="Neiman D."/>
            <person name="Pearson M."/>
            <person name="Roberts A."/>
            <person name="Saif S."/>
            <person name="Shea T."/>
            <person name="Shenoy N."/>
            <person name="Sisk P."/>
            <person name="Stolte C."/>
            <person name="Sykes S."/>
            <person name="Walk T."/>
            <person name="White J."/>
            <person name="Yandava C."/>
            <person name="Haas B."/>
            <person name="Nusbaum C."/>
            <person name="Birren B."/>
        </authorList>
    </citation>
    <scope>NUCLEOTIDE SEQUENCE [LARGE SCALE GENOMIC DNA]</scope>
    <source>
        <strain evidence="5">ATCC 64411 / 73-15</strain>
    </source>
</reference>
<evidence type="ECO:0000313" key="5">
    <source>
        <dbReference type="Proteomes" id="UP000011715"/>
    </source>
</evidence>
<keyword evidence="2" id="KW-1133">Transmembrane helix</keyword>
<dbReference type="VEuPathDB" id="FungiDB:MAPG_08218"/>
<reference evidence="4" key="4">
    <citation type="journal article" date="2015" name="G3 (Bethesda)">
        <title>Genome sequences of three phytopathogenic species of the Magnaporthaceae family of fungi.</title>
        <authorList>
            <person name="Okagaki L.H."/>
            <person name="Nunes C.C."/>
            <person name="Sailsbery J."/>
            <person name="Clay B."/>
            <person name="Brown D."/>
            <person name="John T."/>
            <person name="Oh Y."/>
            <person name="Young N."/>
            <person name="Fitzgerald M."/>
            <person name="Haas B.J."/>
            <person name="Zeng Q."/>
            <person name="Young S."/>
            <person name="Adiconis X."/>
            <person name="Fan L."/>
            <person name="Levin J.Z."/>
            <person name="Mitchell T.K."/>
            <person name="Okubara P.A."/>
            <person name="Farman M.L."/>
            <person name="Kohn L.M."/>
            <person name="Birren B."/>
            <person name="Ma L.-J."/>
            <person name="Dean R.A."/>
        </authorList>
    </citation>
    <scope>NUCLEOTIDE SEQUENCE</scope>
    <source>
        <strain evidence="4">ATCC 64411 / 73-15</strain>
    </source>
</reference>
<feature type="compositionally biased region" description="Low complexity" evidence="1">
    <location>
        <begin position="571"/>
        <end position="596"/>
    </location>
</feature>
<feature type="compositionally biased region" description="Low complexity" evidence="1">
    <location>
        <begin position="649"/>
        <end position="665"/>
    </location>
</feature>
<feature type="region of interest" description="Disordered" evidence="1">
    <location>
        <begin position="783"/>
        <end position="815"/>
    </location>
</feature>
<gene>
    <name evidence="3" type="ORF">MAPG_08218</name>
</gene>
<feature type="compositionally biased region" description="Low complexity" evidence="1">
    <location>
        <begin position="488"/>
        <end position="502"/>
    </location>
</feature>
<feature type="region of interest" description="Disordered" evidence="1">
    <location>
        <begin position="186"/>
        <end position="205"/>
    </location>
</feature>
<proteinExistence type="predicted"/>
<evidence type="ECO:0000313" key="4">
    <source>
        <dbReference type="EnsemblFungi" id="MAPG_08218T0"/>
    </source>
</evidence>
<keyword evidence="2" id="KW-0812">Transmembrane</keyword>
<dbReference type="EMBL" id="GL876972">
    <property type="protein sequence ID" value="KLU89244.1"/>
    <property type="molecule type" value="Genomic_DNA"/>
</dbReference>
<reference evidence="4" key="5">
    <citation type="submission" date="2015-06" db="UniProtKB">
        <authorList>
            <consortium name="EnsemblFungi"/>
        </authorList>
    </citation>
    <scope>IDENTIFICATION</scope>
    <source>
        <strain evidence="4">ATCC 64411</strain>
    </source>
</reference>
<feature type="compositionally biased region" description="Low complexity" evidence="1">
    <location>
        <begin position="387"/>
        <end position="401"/>
    </location>
</feature>
<feature type="transmembrane region" description="Helical" evidence="2">
    <location>
        <begin position="68"/>
        <end position="90"/>
    </location>
</feature>